<dbReference type="Proteomes" id="UP000007800">
    <property type="component" value="Unassembled WGS sequence"/>
</dbReference>
<gene>
    <name evidence="1" type="ORF">Pmar_PMAR017880</name>
</gene>
<dbReference type="GeneID" id="9053046"/>
<dbReference type="AlphaFoldDB" id="C5KEV7"/>
<protein>
    <submittedName>
        <fullName evidence="1">Uncharacterized protein</fullName>
    </submittedName>
</protein>
<sequence length="71" mass="8129">MSMHTAYLRYRYAVLDFATVGPVKFGLIDVRDFTDVNKSCEVHQRADQVTSALRAVKEEREAEVKRAIVIN</sequence>
<keyword evidence="2" id="KW-1185">Reference proteome</keyword>
<evidence type="ECO:0000313" key="2">
    <source>
        <dbReference type="Proteomes" id="UP000007800"/>
    </source>
</evidence>
<reference evidence="1 2" key="1">
    <citation type="submission" date="2008-07" db="EMBL/GenBank/DDBJ databases">
        <authorList>
            <person name="El-Sayed N."/>
            <person name="Caler E."/>
            <person name="Inman J."/>
            <person name="Amedeo P."/>
            <person name="Hass B."/>
            <person name="Wortman J."/>
        </authorList>
    </citation>
    <scope>NUCLEOTIDE SEQUENCE [LARGE SCALE GENOMIC DNA]</scope>
    <source>
        <strain evidence="2">ATCC 50983 / TXsc</strain>
    </source>
</reference>
<accession>C5KEV7</accession>
<dbReference type="InParanoid" id="C5KEV7"/>
<name>C5KEV7_PERM5</name>
<proteinExistence type="predicted"/>
<dbReference type="EMBL" id="GG672521">
    <property type="protein sequence ID" value="EER16983.1"/>
    <property type="molecule type" value="Genomic_DNA"/>
</dbReference>
<evidence type="ECO:0000313" key="1">
    <source>
        <dbReference type="EMBL" id="EER16983.1"/>
    </source>
</evidence>
<dbReference type="RefSeq" id="XP_002785187.1">
    <property type="nucleotide sequence ID" value="XM_002785141.1"/>
</dbReference>
<organism evidence="2">
    <name type="scientific">Perkinsus marinus (strain ATCC 50983 / TXsc)</name>
    <dbReference type="NCBI Taxonomy" id="423536"/>
    <lineage>
        <taxon>Eukaryota</taxon>
        <taxon>Sar</taxon>
        <taxon>Alveolata</taxon>
        <taxon>Perkinsozoa</taxon>
        <taxon>Perkinsea</taxon>
        <taxon>Perkinsida</taxon>
        <taxon>Perkinsidae</taxon>
        <taxon>Perkinsus</taxon>
    </lineage>
</organism>